<evidence type="ECO:0000313" key="2">
    <source>
        <dbReference type="EMBL" id="PDX86558.1"/>
    </source>
</evidence>
<dbReference type="AlphaFoldDB" id="A0A2A7B5F7"/>
<sequence length="281" mass="31126">MADAQAAVAIAVKWPVRTAVPAAAMAAVEAVVVAVVLVAALAVAVTVQGSVPVAVVETPVPETALFPVRIVEGFGDFKELMMEPITFQVRAAETDSFYKRNRALCKLMLQESIVPEDFTICQRMRQGNRFSRCFAYLSVFQNPNTKDFIAWSKYIEKVICAMALACEKKFESDAEKKLFSYALAVNTFPDGALHIKDLAPFDNEELQKIASLSLDSDERILAMYVFGNAILGFLSKDQSRELHTFLQLLVAFSKASEQYAAVDAKMPHFDDMRIDTYGKVE</sequence>
<evidence type="ECO:0000256" key="1">
    <source>
        <dbReference type="SAM" id="Phobius"/>
    </source>
</evidence>
<keyword evidence="1" id="KW-1133">Transmembrane helix</keyword>
<evidence type="ECO:0000313" key="3">
    <source>
        <dbReference type="Proteomes" id="UP000220904"/>
    </source>
</evidence>
<feature type="transmembrane region" description="Helical" evidence="1">
    <location>
        <begin position="22"/>
        <end position="45"/>
    </location>
</feature>
<name>A0A2A7B5F7_9FIRM</name>
<keyword evidence="1" id="KW-0812">Transmembrane</keyword>
<keyword evidence="1" id="KW-0472">Membrane</keyword>
<accession>A0A2A7B5F7</accession>
<organism evidence="2 3">
    <name type="scientific">Faecalibacterium prausnitzii</name>
    <dbReference type="NCBI Taxonomy" id="853"/>
    <lineage>
        <taxon>Bacteria</taxon>
        <taxon>Bacillati</taxon>
        <taxon>Bacillota</taxon>
        <taxon>Clostridia</taxon>
        <taxon>Eubacteriales</taxon>
        <taxon>Oscillospiraceae</taxon>
        <taxon>Faecalibacterium</taxon>
    </lineage>
</organism>
<dbReference type="EMBL" id="NOUV01000014">
    <property type="protein sequence ID" value="PDX86558.1"/>
    <property type="molecule type" value="Genomic_DNA"/>
</dbReference>
<dbReference type="Proteomes" id="UP000220904">
    <property type="component" value="Unassembled WGS sequence"/>
</dbReference>
<gene>
    <name evidence="2" type="ORF">CHR60_07380</name>
</gene>
<comment type="caution">
    <text evidence="2">The sequence shown here is derived from an EMBL/GenBank/DDBJ whole genome shotgun (WGS) entry which is preliminary data.</text>
</comment>
<protein>
    <submittedName>
        <fullName evidence="2">Uncharacterized protein</fullName>
    </submittedName>
</protein>
<reference evidence="2 3" key="1">
    <citation type="journal article" date="2017" name="Front. Microbiol.">
        <title>New Insights into the Diversity of the Genus Faecalibacterium.</title>
        <authorList>
            <person name="Benevides L."/>
            <person name="Burman S."/>
            <person name="Martin R."/>
            <person name="Robert V."/>
            <person name="Thomas M."/>
            <person name="Miquel S."/>
            <person name="Chain F."/>
            <person name="Sokol H."/>
            <person name="Bermudez-Humaran L.G."/>
            <person name="Morrison M."/>
            <person name="Langella P."/>
            <person name="Azevedo V.A."/>
            <person name="Chatel J.M."/>
            <person name="Soares S."/>
        </authorList>
    </citation>
    <scope>NUCLEOTIDE SEQUENCE [LARGE SCALE GENOMIC DNA]</scope>
    <source>
        <strain evidence="2 3">AHMP21</strain>
    </source>
</reference>
<proteinExistence type="predicted"/>